<dbReference type="CDD" id="cd01949">
    <property type="entry name" value="GGDEF"/>
    <property type="match status" value="1"/>
</dbReference>
<dbReference type="GO" id="GO:0043709">
    <property type="term" value="P:cell adhesion involved in single-species biofilm formation"/>
    <property type="evidence" value="ECO:0007669"/>
    <property type="project" value="TreeGrafter"/>
</dbReference>
<dbReference type="SUPFAM" id="SSF55781">
    <property type="entry name" value="GAF domain-like"/>
    <property type="match status" value="1"/>
</dbReference>
<sequence length="514" mass="56768">MPALLDVGAGLPGPMTNNYKNLLQQLPSCLIFKQKNSSTLYLSDVLTQHLSLSQTTFSDDVPCPIQFYCGRTGDALTGDASPLVIAEHHHALCQQVVLQCGARRFYSHLQSKLVSDNDTAWLVIEVTLNQPYQTHQTLSAWQEKLSFSMMLSAISTRLINARDDEADSLIEQSLGTFGEYLKAQRCYLFCFSSDNALMDNTHEWVAPGVTPFKDELQQVPVAEQLPYFDTVIKQDHAFVVGDVEELPATAALEKAEFQREGIRAVLCVAVHVNDDLFGFIGCDFLTGPHCWTEHEIKSIKLIGEMVSETLSSITTRQSLQRVQQELLQANARLKVLVNLDGLTHIANRRHFDETLETQWRSIAESGLSLLFIDVDNFKHYNDNYGHQAGDEVLQAIACVLDDVADSLNGLAARYGGEEFAIILPGQQHKEATTAASRVMRAVSTLNIAFASSEKTDRVTVSIGLADSMSATSPQSLINQADAALYKAKQSGRNTIVSFPTTQRASNRMATGAYR</sequence>
<reference evidence="5 6" key="1">
    <citation type="submission" date="2019-04" db="EMBL/GenBank/DDBJ databases">
        <title>Salinimonas iocasae sp. nov., a halophilic bacterium isolated from the outer tube casing of tubeworms in Okinawa Trough.</title>
        <authorList>
            <person name="Zhang H."/>
            <person name="Wang H."/>
            <person name="Li C."/>
        </authorList>
    </citation>
    <scope>NUCLEOTIDE SEQUENCE [LARGE SCALE GENOMIC DNA]</scope>
    <source>
        <strain evidence="5 6">KX18D6</strain>
    </source>
</reference>
<dbReference type="AlphaFoldDB" id="A0A5B7YGD7"/>
<dbReference type="InterPro" id="IPR050469">
    <property type="entry name" value="Diguanylate_Cyclase"/>
</dbReference>
<evidence type="ECO:0000256" key="3">
    <source>
        <dbReference type="ARBA" id="ARBA00034247"/>
    </source>
</evidence>
<evidence type="ECO:0000259" key="4">
    <source>
        <dbReference type="PROSITE" id="PS50887"/>
    </source>
</evidence>
<accession>A0A5B7YGD7</accession>
<dbReference type="PROSITE" id="PS50887">
    <property type="entry name" value="GGDEF"/>
    <property type="match status" value="1"/>
</dbReference>
<proteinExistence type="predicted"/>
<dbReference type="GO" id="GO:0052621">
    <property type="term" value="F:diguanylate cyclase activity"/>
    <property type="evidence" value="ECO:0007669"/>
    <property type="project" value="UniProtKB-EC"/>
</dbReference>
<evidence type="ECO:0000256" key="1">
    <source>
        <dbReference type="ARBA" id="ARBA00001946"/>
    </source>
</evidence>
<dbReference type="OrthoDB" id="9813903at2"/>
<evidence type="ECO:0000313" key="5">
    <source>
        <dbReference type="EMBL" id="QCZ94588.1"/>
    </source>
</evidence>
<dbReference type="SUPFAM" id="SSF55073">
    <property type="entry name" value="Nucleotide cyclase"/>
    <property type="match status" value="1"/>
</dbReference>
<dbReference type="PANTHER" id="PTHR45138:SF9">
    <property type="entry name" value="DIGUANYLATE CYCLASE DGCM-RELATED"/>
    <property type="match status" value="1"/>
</dbReference>
<dbReference type="RefSeq" id="WP_139757325.1">
    <property type="nucleotide sequence ID" value="NZ_CP039852.1"/>
</dbReference>
<dbReference type="InterPro" id="IPR000160">
    <property type="entry name" value="GGDEF_dom"/>
</dbReference>
<dbReference type="InterPro" id="IPR043128">
    <property type="entry name" value="Rev_trsase/Diguanyl_cyclase"/>
</dbReference>
<dbReference type="EC" id="2.7.7.65" evidence="2"/>
<dbReference type="InterPro" id="IPR029016">
    <property type="entry name" value="GAF-like_dom_sf"/>
</dbReference>
<evidence type="ECO:0000256" key="2">
    <source>
        <dbReference type="ARBA" id="ARBA00012528"/>
    </source>
</evidence>
<organism evidence="5 6">
    <name type="scientific">Salinimonas iocasae</name>
    <dbReference type="NCBI Taxonomy" id="2572577"/>
    <lineage>
        <taxon>Bacteria</taxon>
        <taxon>Pseudomonadati</taxon>
        <taxon>Pseudomonadota</taxon>
        <taxon>Gammaproteobacteria</taxon>
        <taxon>Alteromonadales</taxon>
        <taxon>Alteromonadaceae</taxon>
        <taxon>Alteromonas/Salinimonas group</taxon>
        <taxon>Salinimonas</taxon>
    </lineage>
</organism>
<dbReference type="KEGG" id="salk:FBQ74_14425"/>
<feature type="domain" description="GGDEF" evidence="4">
    <location>
        <begin position="365"/>
        <end position="500"/>
    </location>
</feature>
<protein>
    <recommendedName>
        <fullName evidence="2">diguanylate cyclase</fullName>
        <ecNumber evidence="2">2.7.7.65</ecNumber>
    </recommendedName>
</protein>
<name>A0A5B7YGD7_9ALTE</name>
<dbReference type="Gene3D" id="3.30.450.40">
    <property type="match status" value="1"/>
</dbReference>
<dbReference type="PANTHER" id="PTHR45138">
    <property type="entry name" value="REGULATORY COMPONENTS OF SENSORY TRANSDUCTION SYSTEM"/>
    <property type="match status" value="1"/>
</dbReference>
<dbReference type="NCBIfam" id="TIGR00254">
    <property type="entry name" value="GGDEF"/>
    <property type="match status" value="1"/>
</dbReference>
<comment type="catalytic activity">
    <reaction evidence="3">
        <text>2 GTP = 3',3'-c-di-GMP + 2 diphosphate</text>
        <dbReference type="Rhea" id="RHEA:24898"/>
        <dbReference type="ChEBI" id="CHEBI:33019"/>
        <dbReference type="ChEBI" id="CHEBI:37565"/>
        <dbReference type="ChEBI" id="CHEBI:58805"/>
        <dbReference type="EC" id="2.7.7.65"/>
    </reaction>
</comment>
<comment type="cofactor">
    <cofactor evidence="1">
        <name>Mg(2+)</name>
        <dbReference type="ChEBI" id="CHEBI:18420"/>
    </cofactor>
</comment>
<evidence type="ECO:0000313" key="6">
    <source>
        <dbReference type="Proteomes" id="UP000304912"/>
    </source>
</evidence>
<dbReference type="Gene3D" id="3.30.70.270">
    <property type="match status" value="1"/>
</dbReference>
<gene>
    <name evidence="5" type="ORF">FBQ74_14425</name>
</gene>
<dbReference type="EMBL" id="CP039852">
    <property type="protein sequence ID" value="QCZ94588.1"/>
    <property type="molecule type" value="Genomic_DNA"/>
</dbReference>
<dbReference type="FunFam" id="3.30.70.270:FF:000001">
    <property type="entry name" value="Diguanylate cyclase domain protein"/>
    <property type="match status" value="1"/>
</dbReference>
<keyword evidence="6" id="KW-1185">Reference proteome</keyword>
<dbReference type="SMART" id="SM00065">
    <property type="entry name" value="GAF"/>
    <property type="match status" value="1"/>
</dbReference>
<dbReference type="Pfam" id="PF01590">
    <property type="entry name" value="GAF"/>
    <property type="match status" value="1"/>
</dbReference>
<dbReference type="Proteomes" id="UP000304912">
    <property type="component" value="Chromosome"/>
</dbReference>
<dbReference type="InterPro" id="IPR003018">
    <property type="entry name" value="GAF"/>
</dbReference>
<dbReference type="InterPro" id="IPR029787">
    <property type="entry name" value="Nucleotide_cyclase"/>
</dbReference>
<dbReference type="GO" id="GO:1902201">
    <property type="term" value="P:negative regulation of bacterial-type flagellum-dependent cell motility"/>
    <property type="evidence" value="ECO:0007669"/>
    <property type="project" value="TreeGrafter"/>
</dbReference>
<dbReference type="Pfam" id="PF00990">
    <property type="entry name" value="GGDEF"/>
    <property type="match status" value="1"/>
</dbReference>
<dbReference type="GO" id="GO:0005886">
    <property type="term" value="C:plasma membrane"/>
    <property type="evidence" value="ECO:0007669"/>
    <property type="project" value="TreeGrafter"/>
</dbReference>
<dbReference type="SMART" id="SM00267">
    <property type="entry name" value="GGDEF"/>
    <property type="match status" value="1"/>
</dbReference>